<dbReference type="RefSeq" id="WP_422862370.1">
    <property type="nucleotide sequence ID" value="NZ_JAMSKV010000001.1"/>
</dbReference>
<keyword evidence="5" id="KW-1133">Transmembrane helix</keyword>
<evidence type="ECO:0000256" key="2">
    <source>
        <dbReference type="ARBA" id="ARBA00022748"/>
    </source>
</evidence>
<dbReference type="PANTHER" id="PTHR42852">
    <property type="entry name" value="THIOL:DISULFIDE INTERCHANGE PROTEIN DSBE"/>
    <property type="match status" value="1"/>
</dbReference>
<gene>
    <name evidence="7" type="ORF">NFI95_00475</name>
</gene>
<sequence>MSGGDTSARKPGGASPAQTRRRVLALLPFGVAAAAGGGFWAMLSRMRTGGFDPHDIHAPALNRTVPDFALPGLDAAHPGFSGNDLRHIDRPVLVNFFASWCIPCVAEAPLLGRVAALLPVWGVAYENKPSDAAGFVSQTGAPFARVALDGSGRTAIDWGVSGVPESFLVRPGGIIDWHLAGALTETVVSATLPALLSRIGR</sequence>
<evidence type="ECO:0000256" key="4">
    <source>
        <dbReference type="ARBA" id="ARBA00023284"/>
    </source>
</evidence>
<feature type="domain" description="Thioredoxin" evidence="6">
    <location>
        <begin position="59"/>
        <end position="197"/>
    </location>
</feature>
<keyword evidence="4" id="KW-0676">Redox-active center</keyword>
<keyword evidence="5" id="KW-0812">Transmembrane</keyword>
<organism evidence="7 8">
    <name type="scientific">Endosaccharibacter trunci</name>
    <dbReference type="NCBI Taxonomy" id="2812733"/>
    <lineage>
        <taxon>Bacteria</taxon>
        <taxon>Pseudomonadati</taxon>
        <taxon>Pseudomonadota</taxon>
        <taxon>Alphaproteobacteria</taxon>
        <taxon>Acetobacterales</taxon>
        <taxon>Acetobacteraceae</taxon>
        <taxon>Endosaccharibacter</taxon>
    </lineage>
</organism>
<proteinExistence type="predicted"/>
<keyword evidence="3" id="KW-1015">Disulfide bond</keyword>
<keyword evidence="2" id="KW-0201">Cytochrome c-type biogenesis</keyword>
<dbReference type="InterPro" id="IPR050553">
    <property type="entry name" value="Thioredoxin_ResA/DsbE_sf"/>
</dbReference>
<name>A0ABT1W227_9PROT</name>
<evidence type="ECO:0000256" key="1">
    <source>
        <dbReference type="ARBA" id="ARBA00004196"/>
    </source>
</evidence>
<evidence type="ECO:0000313" key="8">
    <source>
        <dbReference type="Proteomes" id="UP001524587"/>
    </source>
</evidence>
<dbReference type="Pfam" id="PF00578">
    <property type="entry name" value="AhpC-TSA"/>
    <property type="match status" value="1"/>
</dbReference>
<comment type="subcellular location">
    <subcellularLocation>
        <location evidence="1">Cell envelope</location>
    </subcellularLocation>
</comment>
<dbReference type="InterPro" id="IPR036249">
    <property type="entry name" value="Thioredoxin-like_sf"/>
</dbReference>
<dbReference type="PROSITE" id="PS51352">
    <property type="entry name" value="THIOREDOXIN_2"/>
    <property type="match status" value="1"/>
</dbReference>
<comment type="caution">
    <text evidence="7">The sequence shown here is derived from an EMBL/GenBank/DDBJ whole genome shotgun (WGS) entry which is preliminary data.</text>
</comment>
<dbReference type="Gene3D" id="3.40.30.10">
    <property type="entry name" value="Glutaredoxin"/>
    <property type="match status" value="1"/>
</dbReference>
<reference evidence="7 8" key="1">
    <citation type="submission" date="2022-06" db="EMBL/GenBank/DDBJ databases">
        <title>Endosaccharibacter gen. nov., sp. nov., endophytic bacteria isolated from sugarcane.</title>
        <authorList>
            <person name="Pitiwittayakul N."/>
            <person name="Yukphan P."/>
            <person name="Charoenyingcharoen P."/>
            <person name="Tanasupawat S."/>
        </authorList>
    </citation>
    <scope>NUCLEOTIDE SEQUENCE [LARGE SCALE GENOMIC DNA]</scope>
    <source>
        <strain evidence="7 8">KSS8</strain>
    </source>
</reference>
<evidence type="ECO:0000256" key="5">
    <source>
        <dbReference type="SAM" id="Phobius"/>
    </source>
</evidence>
<accession>A0ABT1W227</accession>
<dbReference type="SUPFAM" id="SSF52833">
    <property type="entry name" value="Thioredoxin-like"/>
    <property type="match status" value="1"/>
</dbReference>
<dbReference type="Proteomes" id="UP001524587">
    <property type="component" value="Unassembled WGS sequence"/>
</dbReference>
<evidence type="ECO:0000313" key="7">
    <source>
        <dbReference type="EMBL" id="MCQ8276924.1"/>
    </source>
</evidence>
<evidence type="ECO:0000259" key="6">
    <source>
        <dbReference type="PROSITE" id="PS51352"/>
    </source>
</evidence>
<keyword evidence="5" id="KW-0472">Membrane</keyword>
<evidence type="ECO:0000256" key="3">
    <source>
        <dbReference type="ARBA" id="ARBA00023157"/>
    </source>
</evidence>
<keyword evidence="8" id="KW-1185">Reference proteome</keyword>
<dbReference type="InterPro" id="IPR013766">
    <property type="entry name" value="Thioredoxin_domain"/>
</dbReference>
<dbReference type="EMBL" id="JAMSKV010000001">
    <property type="protein sequence ID" value="MCQ8276924.1"/>
    <property type="molecule type" value="Genomic_DNA"/>
</dbReference>
<protein>
    <submittedName>
        <fullName evidence="7">Thioredoxin domain-containing protein</fullName>
    </submittedName>
</protein>
<dbReference type="PANTHER" id="PTHR42852:SF6">
    <property type="entry name" value="THIOL:DISULFIDE INTERCHANGE PROTEIN DSBE"/>
    <property type="match status" value="1"/>
</dbReference>
<dbReference type="InterPro" id="IPR000866">
    <property type="entry name" value="AhpC/TSA"/>
</dbReference>
<feature type="transmembrane region" description="Helical" evidence="5">
    <location>
        <begin position="23"/>
        <end position="43"/>
    </location>
</feature>